<dbReference type="Proteomes" id="UP000824469">
    <property type="component" value="Unassembled WGS sequence"/>
</dbReference>
<name>A0AA38CIH0_TAXCH</name>
<evidence type="ECO:0000313" key="2">
    <source>
        <dbReference type="EMBL" id="KAH9300136.1"/>
    </source>
</evidence>
<organism evidence="2 3">
    <name type="scientific">Taxus chinensis</name>
    <name type="common">Chinese yew</name>
    <name type="synonym">Taxus wallichiana var. chinensis</name>
    <dbReference type="NCBI Taxonomy" id="29808"/>
    <lineage>
        <taxon>Eukaryota</taxon>
        <taxon>Viridiplantae</taxon>
        <taxon>Streptophyta</taxon>
        <taxon>Embryophyta</taxon>
        <taxon>Tracheophyta</taxon>
        <taxon>Spermatophyta</taxon>
        <taxon>Pinopsida</taxon>
        <taxon>Pinidae</taxon>
        <taxon>Conifers II</taxon>
        <taxon>Cupressales</taxon>
        <taxon>Taxaceae</taxon>
        <taxon>Taxus</taxon>
    </lineage>
</organism>
<sequence length="313" mass="35223">KHNLVSSENCQVSPANMGSRAGTHNSSDVDGTNNTLQCPIFGQGKVSPTQKKSKLVKSRSNLIELVVGKDVTLDAAIQMDRKTLVGKYVGRKVGLAGVGKWITDNWLPILNYSPTFHLLCKDWIGFCFDSVDVVVIQRQQWFLDTSIMLMYPWTPLFNLVEAKLVENPIWVKVPSLPLEWWTDEGLKAIRDWLGGTLAIDNSYKTSLKHTVARILVNLQAKDRLYENIVLVHNNRRLSLPLDYINVPFRCARCHKLGHLYDSCPLKTFSRKWIPKSHPLDTTPLIHVPADHCSPNNTTSPAVNRNQTFGGILS</sequence>
<comment type="caution">
    <text evidence="2">The sequence shown here is derived from an EMBL/GenBank/DDBJ whole genome shotgun (WGS) entry which is preliminary data.</text>
</comment>
<keyword evidence="3" id="KW-1185">Reference proteome</keyword>
<reference evidence="2 3" key="1">
    <citation type="journal article" date="2021" name="Nat. Plants">
        <title>The Taxus genome provides insights into paclitaxel biosynthesis.</title>
        <authorList>
            <person name="Xiong X."/>
            <person name="Gou J."/>
            <person name="Liao Q."/>
            <person name="Li Y."/>
            <person name="Zhou Q."/>
            <person name="Bi G."/>
            <person name="Li C."/>
            <person name="Du R."/>
            <person name="Wang X."/>
            <person name="Sun T."/>
            <person name="Guo L."/>
            <person name="Liang H."/>
            <person name="Lu P."/>
            <person name="Wu Y."/>
            <person name="Zhang Z."/>
            <person name="Ro D.K."/>
            <person name="Shang Y."/>
            <person name="Huang S."/>
            <person name="Yan J."/>
        </authorList>
    </citation>
    <scope>NUCLEOTIDE SEQUENCE [LARGE SCALE GENOMIC DNA]</scope>
    <source>
        <strain evidence="2">Ta-2019</strain>
    </source>
</reference>
<gene>
    <name evidence="2" type="ORF">KI387_011719</name>
</gene>
<dbReference type="PANTHER" id="PTHR31286:SF180">
    <property type="entry name" value="OS10G0362600 PROTEIN"/>
    <property type="match status" value="1"/>
</dbReference>
<protein>
    <recommendedName>
        <fullName evidence="4">DUF4283 domain-containing protein</fullName>
    </recommendedName>
</protein>
<feature type="non-terminal residue" evidence="2">
    <location>
        <position position="1"/>
    </location>
</feature>
<dbReference type="InterPro" id="IPR040256">
    <property type="entry name" value="At4g02000-like"/>
</dbReference>
<dbReference type="OMA" id="EESCFLM"/>
<evidence type="ECO:0000256" key="1">
    <source>
        <dbReference type="SAM" id="MobiDB-lite"/>
    </source>
</evidence>
<evidence type="ECO:0000313" key="3">
    <source>
        <dbReference type="Proteomes" id="UP000824469"/>
    </source>
</evidence>
<proteinExistence type="predicted"/>
<accession>A0AA38CIH0</accession>
<dbReference type="EMBL" id="JAHRHJ020000009">
    <property type="protein sequence ID" value="KAH9300136.1"/>
    <property type="molecule type" value="Genomic_DNA"/>
</dbReference>
<dbReference type="AlphaFoldDB" id="A0AA38CIH0"/>
<feature type="region of interest" description="Disordered" evidence="1">
    <location>
        <begin position="1"/>
        <end position="29"/>
    </location>
</feature>
<dbReference type="PANTHER" id="PTHR31286">
    <property type="entry name" value="GLYCINE-RICH CELL WALL STRUCTURAL PROTEIN 1.8-LIKE"/>
    <property type="match status" value="1"/>
</dbReference>
<evidence type="ECO:0008006" key="4">
    <source>
        <dbReference type="Google" id="ProtNLM"/>
    </source>
</evidence>